<accession>A0AAD6AL95</accession>
<evidence type="ECO:0000313" key="2">
    <source>
        <dbReference type="Proteomes" id="UP001219934"/>
    </source>
</evidence>
<evidence type="ECO:0000313" key="1">
    <source>
        <dbReference type="EMBL" id="KAJ4926320.1"/>
    </source>
</evidence>
<dbReference type="Proteomes" id="UP001219934">
    <property type="component" value="Unassembled WGS sequence"/>
</dbReference>
<name>A0AAD6AL95_9TELE</name>
<dbReference type="AlphaFoldDB" id="A0AAD6AL95"/>
<sequence length="72" mass="7847">MRVIIDEMPKDVSAVSICEEEDAVWKPQVVKMLCYEQGGGVSRVSLSSPLTGPERVSVKVHCTDAAERASQL</sequence>
<keyword evidence="2" id="KW-1185">Reference proteome</keyword>
<comment type="caution">
    <text evidence="1">The sequence shown here is derived from an EMBL/GenBank/DDBJ whole genome shotgun (WGS) entry which is preliminary data.</text>
</comment>
<gene>
    <name evidence="1" type="ORF">JOQ06_008500</name>
</gene>
<proteinExistence type="predicted"/>
<dbReference type="EMBL" id="JAPTMU010000020">
    <property type="protein sequence ID" value="KAJ4926320.1"/>
    <property type="molecule type" value="Genomic_DNA"/>
</dbReference>
<organism evidence="1 2">
    <name type="scientific">Pogonophryne albipinna</name>
    <dbReference type="NCBI Taxonomy" id="1090488"/>
    <lineage>
        <taxon>Eukaryota</taxon>
        <taxon>Metazoa</taxon>
        <taxon>Chordata</taxon>
        <taxon>Craniata</taxon>
        <taxon>Vertebrata</taxon>
        <taxon>Euteleostomi</taxon>
        <taxon>Actinopterygii</taxon>
        <taxon>Neopterygii</taxon>
        <taxon>Teleostei</taxon>
        <taxon>Neoteleostei</taxon>
        <taxon>Acanthomorphata</taxon>
        <taxon>Eupercaria</taxon>
        <taxon>Perciformes</taxon>
        <taxon>Notothenioidei</taxon>
        <taxon>Pogonophryne</taxon>
    </lineage>
</organism>
<reference evidence="1" key="1">
    <citation type="submission" date="2022-11" db="EMBL/GenBank/DDBJ databases">
        <title>Chromosome-level genome of Pogonophryne albipinna.</title>
        <authorList>
            <person name="Jo E."/>
        </authorList>
    </citation>
    <scope>NUCLEOTIDE SEQUENCE</scope>
    <source>
        <strain evidence="1">SGF0006</strain>
        <tissue evidence="1">Muscle</tissue>
    </source>
</reference>
<protein>
    <submittedName>
        <fullName evidence="1">Uncharacterized protein</fullName>
    </submittedName>
</protein>